<dbReference type="InterPro" id="IPR029016">
    <property type="entry name" value="GAF-like_dom_sf"/>
</dbReference>
<dbReference type="AlphaFoldDB" id="A0A402A0X5"/>
<proteinExistence type="predicted"/>
<gene>
    <name evidence="3" type="ORF">KTT_26690</name>
</gene>
<keyword evidence="1" id="KW-0175">Coiled coil</keyword>
<evidence type="ECO:0000313" key="3">
    <source>
        <dbReference type="EMBL" id="GCE12810.1"/>
    </source>
</evidence>
<feature type="domain" description="GAF" evidence="2">
    <location>
        <begin position="63"/>
        <end position="212"/>
    </location>
</feature>
<dbReference type="EMBL" id="BIFR01000001">
    <property type="protein sequence ID" value="GCE12810.1"/>
    <property type="molecule type" value="Genomic_DNA"/>
</dbReference>
<comment type="caution">
    <text evidence="3">The sequence shown here is derived from an EMBL/GenBank/DDBJ whole genome shotgun (WGS) entry which is preliminary data.</text>
</comment>
<dbReference type="OrthoDB" id="137280at2"/>
<dbReference type="Pfam" id="PF01590">
    <property type="entry name" value="GAF"/>
    <property type="match status" value="1"/>
</dbReference>
<dbReference type="SUPFAM" id="SSF55781">
    <property type="entry name" value="GAF domain-like"/>
    <property type="match status" value="1"/>
</dbReference>
<protein>
    <recommendedName>
        <fullName evidence="2">GAF domain-containing protein</fullName>
    </recommendedName>
</protein>
<dbReference type="RefSeq" id="WP_126580396.1">
    <property type="nucleotide sequence ID" value="NZ_BIFR01000001.1"/>
</dbReference>
<dbReference type="Proteomes" id="UP000287352">
    <property type="component" value="Unassembled WGS sequence"/>
</dbReference>
<dbReference type="InterPro" id="IPR003018">
    <property type="entry name" value="GAF"/>
</dbReference>
<dbReference type="Gene3D" id="3.30.450.40">
    <property type="match status" value="1"/>
</dbReference>
<dbReference type="SMART" id="SM00065">
    <property type="entry name" value="GAF"/>
    <property type="match status" value="1"/>
</dbReference>
<evidence type="ECO:0000256" key="1">
    <source>
        <dbReference type="SAM" id="Coils"/>
    </source>
</evidence>
<feature type="coiled-coil region" evidence="1">
    <location>
        <begin position="12"/>
        <end position="42"/>
    </location>
</feature>
<evidence type="ECO:0000259" key="2">
    <source>
        <dbReference type="SMART" id="SM00065"/>
    </source>
</evidence>
<sequence>MEKDTSFMSEPQEHLEALQEQLQIQRQEIESLRLQLKQEQFAEELRRLLMSSSAVGLVLSPFSRSHLLELIVQAAAQFIDAQSSSLFLLDDATQELVFEVAMGPASQEVKKFRVPLGHGIAGIVGLTGQPMAIAQAQRDQRLATDIAFAVNYVPESILCVPLFYDDRVIGVLELLDKRQQESFSPTDMEVLGKFAQIAAVAIAQSSAFQDQQTFLQAMVRTFETEDSERRQQLYQEVAAFTNWGESTDLLSARSHELALLVHELILDGEQSCDLCSNVLQGMVARVRERRNWQASLTSFNSVAFTGRR</sequence>
<reference evidence="4" key="1">
    <citation type="submission" date="2018-12" db="EMBL/GenBank/DDBJ databases">
        <title>Tengunoibacter tsumagoiensis gen. nov., sp. nov., Dictyobacter kobayashii sp. nov., D. alpinus sp. nov., and D. joshuensis sp. nov. and description of Dictyobacteraceae fam. nov. within the order Ktedonobacterales isolated from Tengu-no-mugimeshi.</title>
        <authorList>
            <person name="Wang C.M."/>
            <person name="Zheng Y."/>
            <person name="Sakai Y."/>
            <person name="Toyoda A."/>
            <person name="Minakuchi Y."/>
            <person name="Abe K."/>
            <person name="Yokota A."/>
            <person name="Yabe S."/>
        </authorList>
    </citation>
    <scope>NUCLEOTIDE SEQUENCE [LARGE SCALE GENOMIC DNA]</scope>
    <source>
        <strain evidence="4">Uno3</strain>
    </source>
</reference>
<accession>A0A402A0X5</accession>
<name>A0A402A0X5_9CHLR</name>
<organism evidence="3 4">
    <name type="scientific">Tengunoibacter tsumagoiensis</name>
    <dbReference type="NCBI Taxonomy" id="2014871"/>
    <lineage>
        <taxon>Bacteria</taxon>
        <taxon>Bacillati</taxon>
        <taxon>Chloroflexota</taxon>
        <taxon>Ktedonobacteria</taxon>
        <taxon>Ktedonobacterales</taxon>
        <taxon>Dictyobacteraceae</taxon>
        <taxon>Tengunoibacter</taxon>
    </lineage>
</organism>
<evidence type="ECO:0000313" key="4">
    <source>
        <dbReference type="Proteomes" id="UP000287352"/>
    </source>
</evidence>
<keyword evidence="4" id="KW-1185">Reference proteome</keyword>